<protein>
    <submittedName>
        <fullName evidence="1">Uncharacterized protein</fullName>
    </submittedName>
</protein>
<name>A0A3G5A3R9_9VIRU</name>
<proteinExistence type="predicted"/>
<sequence length="162" mass="19040">MGSRPSTPKRQEYSLMIRSLRYPYGDDVTYAFTYDTQETYQSKFIIFSNVQFSAPIKLSNKTIPNCFDYKFVIIHPLTNDFIIFSENVELLYMVRAHLEFRIDGEKYSKLIVFEDDPKYDITPFNEVVDTIKFAPGGPREKELKKDFDAKINDPKYKENEGL</sequence>
<evidence type="ECO:0000313" key="1">
    <source>
        <dbReference type="EMBL" id="AYV80851.1"/>
    </source>
</evidence>
<dbReference type="EMBL" id="MK072250">
    <property type="protein sequence ID" value="AYV80851.1"/>
    <property type="molecule type" value="Genomic_DNA"/>
</dbReference>
<organism evidence="1">
    <name type="scientific">Harvfovirus sp</name>
    <dbReference type="NCBI Taxonomy" id="2487768"/>
    <lineage>
        <taxon>Viruses</taxon>
        <taxon>Varidnaviria</taxon>
        <taxon>Bamfordvirae</taxon>
        <taxon>Nucleocytoviricota</taxon>
        <taxon>Megaviricetes</taxon>
        <taxon>Imitervirales</taxon>
        <taxon>Mimiviridae</taxon>
        <taxon>Klosneuvirinae</taxon>
    </lineage>
</organism>
<accession>A0A3G5A3R9</accession>
<gene>
    <name evidence="1" type="ORF">Harvfovirus8_12</name>
</gene>
<reference evidence="1" key="1">
    <citation type="submission" date="2018-10" db="EMBL/GenBank/DDBJ databases">
        <title>Hidden diversity of soil giant viruses.</title>
        <authorList>
            <person name="Schulz F."/>
            <person name="Alteio L."/>
            <person name="Goudeau D."/>
            <person name="Ryan E.M."/>
            <person name="Malmstrom R.R."/>
            <person name="Blanchard J."/>
            <person name="Woyke T."/>
        </authorList>
    </citation>
    <scope>NUCLEOTIDE SEQUENCE</scope>
    <source>
        <strain evidence="1">HAV1</strain>
    </source>
</reference>